<dbReference type="AlphaFoldDB" id="A0A4Y2BYU9"/>
<evidence type="ECO:0000313" key="5">
    <source>
        <dbReference type="Proteomes" id="UP000499080"/>
    </source>
</evidence>
<feature type="compositionally biased region" description="Polar residues" evidence="1">
    <location>
        <begin position="86"/>
        <end position="100"/>
    </location>
</feature>
<dbReference type="EMBL" id="BGPR01000119">
    <property type="protein sequence ID" value="GBL96304.1"/>
    <property type="molecule type" value="Genomic_DNA"/>
</dbReference>
<keyword evidence="2" id="KW-1133">Transmembrane helix</keyword>
<keyword evidence="5" id="KW-1185">Reference proteome</keyword>
<reference evidence="4 5" key="1">
    <citation type="journal article" date="2019" name="Sci. Rep.">
        <title>Orb-weaving spider Araneus ventricosus genome elucidates the spidroin gene catalogue.</title>
        <authorList>
            <person name="Kono N."/>
            <person name="Nakamura H."/>
            <person name="Ohtoshi R."/>
            <person name="Moran D.A.P."/>
            <person name="Shinohara A."/>
            <person name="Yoshida Y."/>
            <person name="Fujiwara M."/>
            <person name="Mori M."/>
            <person name="Tomita M."/>
            <person name="Arakawa K."/>
        </authorList>
    </citation>
    <scope>NUCLEOTIDE SEQUENCE [LARGE SCALE GENOMIC DNA]</scope>
</reference>
<comment type="caution">
    <text evidence="4">The sequence shown here is derived from an EMBL/GenBank/DDBJ whole genome shotgun (WGS) entry which is preliminary data.</text>
</comment>
<keyword evidence="2" id="KW-0812">Transmembrane</keyword>
<evidence type="ECO:0000256" key="2">
    <source>
        <dbReference type="SAM" id="Phobius"/>
    </source>
</evidence>
<organism evidence="4 5">
    <name type="scientific">Araneus ventricosus</name>
    <name type="common">Orbweaver spider</name>
    <name type="synonym">Epeira ventricosa</name>
    <dbReference type="NCBI Taxonomy" id="182803"/>
    <lineage>
        <taxon>Eukaryota</taxon>
        <taxon>Metazoa</taxon>
        <taxon>Ecdysozoa</taxon>
        <taxon>Arthropoda</taxon>
        <taxon>Chelicerata</taxon>
        <taxon>Arachnida</taxon>
        <taxon>Araneae</taxon>
        <taxon>Araneomorphae</taxon>
        <taxon>Entelegynae</taxon>
        <taxon>Araneoidea</taxon>
        <taxon>Araneidae</taxon>
        <taxon>Araneus</taxon>
    </lineage>
</organism>
<keyword evidence="3" id="KW-0732">Signal</keyword>
<gene>
    <name evidence="4" type="ORF">AVEN_238674_1</name>
</gene>
<sequence>MSGSFYYLTLLISLKALFALAFQDNSTDNAPQTAKGSFGIADNLNSSSINEMSNQTVLNGTEPTVNYNMKHDVAMDRSGSVFNASMNETTVHPNNGSSSKGPEGRSLKDLSPGEEYLLSVASMEDVADGSWENLPFLKGLIKNGIFDLTGKPKDNTMKESSGQASVPNNMMEMMSLMSAMKKADEDDDQKSEEKPTGFLAKLAMDPMNILLAAIIPFSLLLAAVIPVLTNQLMTGIYIPSVYTIATGERKERSVKDLNSTEFFVPILESIASFSAKAFEDVTKEKPDETKVRFVKEVVDKITTFVSQKWMQLFGGLPGPIKTCSHGNCTNNHKSGTDS</sequence>
<evidence type="ECO:0000256" key="1">
    <source>
        <dbReference type="SAM" id="MobiDB-lite"/>
    </source>
</evidence>
<feature type="region of interest" description="Disordered" evidence="1">
    <location>
        <begin position="86"/>
        <end position="110"/>
    </location>
</feature>
<protein>
    <submittedName>
        <fullName evidence="4">Uncharacterized protein</fullName>
    </submittedName>
</protein>
<proteinExistence type="predicted"/>
<evidence type="ECO:0000313" key="4">
    <source>
        <dbReference type="EMBL" id="GBL96304.1"/>
    </source>
</evidence>
<feature type="chain" id="PRO_5021374149" evidence="3">
    <location>
        <begin position="22"/>
        <end position="338"/>
    </location>
</feature>
<name>A0A4Y2BYU9_ARAVE</name>
<feature type="transmembrane region" description="Helical" evidence="2">
    <location>
        <begin position="209"/>
        <end position="228"/>
    </location>
</feature>
<dbReference type="Proteomes" id="UP000499080">
    <property type="component" value="Unassembled WGS sequence"/>
</dbReference>
<evidence type="ECO:0000256" key="3">
    <source>
        <dbReference type="SAM" id="SignalP"/>
    </source>
</evidence>
<feature type="signal peptide" evidence="3">
    <location>
        <begin position="1"/>
        <end position="21"/>
    </location>
</feature>
<accession>A0A4Y2BYU9</accession>
<keyword evidence="2" id="KW-0472">Membrane</keyword>
<dbReference type="OrthoDB" id="6432164at2759"/>